<keyword evidence="4" id="KW-1185">Reference proteome</keyword>
<accession>H5TS49</accession>
<feature type="region of interest" description="Disordered" evidence="1">
    <location>
        <begin position="30"/>
        <end position="54"/>
    </location>
</feature>
<keyword evidence="2" id="KW-0732">Signal</keyword>
<proteinExistence type="predicted"/>
<dbReference type="EMBL" id="BAFB01000206">
    <property type="protein sequence ID" value="GAB36307.1"/>
    <property type="molecule type" value="Genomic_DNA"/>
</dbReference>
<dbReference type="AlphaFoldDB" id="H5TS49"/>
<organism evidence="3 4">
    <name type="scientific">Gordonia otitidis (strain DSM 44809 / CCUG 52243 / JCM 12355 / NBRC 100426 / IFM 10032)</name>
    <dbReference type="NCBI Taxonomy" id="1108044"/>
    <lineage>
        <taxon>Bacteria</taxon>
        <taxon>Bacillati</taxon>
        <taxon>Actinomycetota</taxon>
        <taxon>Actinomycetes</taxon>
        <taxon>Mycobacteriales</taxon>
        <taxon>Gordoniaceae</taxon>
        <taxon>Gordonia</taxon>
    </lineage>
</organism>
<evidence type="ECO:0008006" key="5">
    <source>
        <dbReference type="Google" id="ProtNLM"/>
    </source>
</evidence>
<feature type="region of interest" description="Disordered" evidence="1">
    <location>
        <begin position="147"/>
        <end position="173"/>
    </location>
</feature>
<reference evidence="3" key="1">
    <citation type="submission" date="2012-02" db="EMBL/GenBank/DDBJ databases">
        <title>Whole genome shotgun sequence of Gordonia otitidis NBRC 100426.</title>
        <authorList>
            <person name="Yoshida I."/>
            <person name="Hosoyama A."/>
            <person name="Tsuchikane K."/>
            <person name="Katsumata H."/>
            <person name="Yamazaki S."/>
            <person name="Fujita N."/>
        </authorList>
    </citation>
    <scope>NUCLEOTIDE SEQUENCE [LARGE SCALE GENOMIC DNA]</scope>
    <source>
        <strain evidence="3">NBRC 100426</strain>
    </source>
</reference>
<feature type="compositionally biased region" description="Low complexity" evidence="1">
    <location>
        <begin position="30"/>
        <end position="47"/>
    </location>
</feature>
<dbReference type="PROSITE" id="PS51257">
    <property type="entry name" value="PROKAR_LIPOPROTEIN"/>
    <property type="match status" value="1"/>
</dbReference>
<evidence type="ECO:0000313" key="3">
    <source>
        <dbReference type="EMBL" id="GAB36307.1"/>
    </source>
</evidence>
<name>H5TS49_GORO1</name>
<feature type="signal peptide" evidence="2">
    <location>
        <begin position="1"/>
        <end position="24"/>
    </location>
</feature>
<feature type="compositionally biased region" description="Polar residues" evidence="1">
    <location>
        <begin position="147"/>
        <end position="166"/>
    </location>
</feature>
<evidence type="ECO:0000313" key="4">
    <source>
        <dbReference type="Proteomes" id="UP000005038"/>
    </source>
</evidence>
<dbReference type="Proteomes" id="UP000005038">
    <property type="component" value="Unassembled WGS sequence"/>
</dbReference>
<dbReference type="RefSeq" id="WP_007240489.1">
    <property type="nucleotide sequence ID" value="NZ_BAFB01000206.1"/>
</dbReference>
<comment type="caution">
    <text evidence="3">The sequence shown here is derived from an EMBL/GenBank/DDBJ whole genome shotgun (WGS) entry which is preliminary data.</text>
</comment>
<protein>
    <recommendedName>
        <fullName evidence="5">Lipoprotein</fullName>
    </recommendedName>
</protein>
<gene>
    <name evidence="3" type="ORF">GOOTI_206_00400</name>
</gene>
<feature type="chain" id="PRO_5038607050" description="Lipoprotein" evidence="2">
    <location>
        <begin position="25"/>
        <end position="278"/>
    </location>
</feature>
<sequence>MVRPRVRRAAAVAAAAAGIVVGVAACSNDNNSTPPSADSSSASPNATGRPALPTTIGSTAGLIAMIDSDTPCTDTLTTGITRIIANTNFYDSDHPDAGTAKIVNTRNDRVQGVPTCTFTIDPGNTTLPTTLRVGALTAAHNTLTSAPTTAAAQNPDSWEETSTAQTHPGVGSTGWDRIAAAVNYLGNPPRVTEEFTSNGPPTGAFSTTAAGQINADGATFAARGITIENTTPVDGYFITSTRSDATTTGEVGRVGNVIFDWMRGEALTPQSLDLHGQR</sequence>
<evidence type="ECO:0000256" key="1">
    <source>
        <dbReference type="SAM" id="MobiDB-lite"/>
    </source>
</evidence>
<evidence type="ECO:0000256" key="2">
    <source>
        <dbReference type="SAM" id="SignalP"/>
    </source>
</evidence>
<dbReference type="OrthoDB" id="10010801at2"/>